<sequence>DNSKVNKELCIVIYARGIVTYHIIVLINLRRIEQKVLVLQNFEFKVYYKNKKRYGNTNRISRYLIDYIKDNSENENFVEGLIMYMNKFDNKTKNLTKRDILLKHVIFKNNKKYEIILVNYQGIAEEKENYEINRIARKWRHKHIILAVEELTEYVEVLVSDRGNSRETEKYTDRKRQIKAKMEPYKVQNIGKYRQVYLDELDKSKLKDSVTRNRIEKLYI</sequence>
<feature type="non-terminal residue" evidence="1">
    <location>
        <position position="1"/>
    </location>
</feature>
<dbReference type="Proteomes" id="UP000789860">
    <property type="component" value="Unassembled WGS sequence"/>
</dbReference>
<accession>A0ACA9L0K9</accession>
<protein>
    <submittedName>
        <fullName evidence="1">3159_t:CDS:1</fullName>
    </submittedName>
</protein>
<keyword evidence="2" id="KW-1185">Reference proteome</keyword>
<organism evidence="1 2">
    <name type="scientific">Scutellospora calospora</name>
    <dbReference type="NCBI Taxonomy" id="85575"/>
    <lineage>
        <taxon>Eukaryota</taxon>
        <taxon>Fungi</taxon>
        <taxon>Fungi incertae sedis</taxon>
        <taxon>Mucoromycota</taxon>
        <taxon>Glomeromycotina</taxon>
        <taxon>Glomeromycetes</taxon>
        <taxon>Diversisporales</taxon>
        <taxon>Gigasporaceae</taxon>
        <taxon>Scutellospora</taxon>
    </lineage>
</organism>
<dbReference type="EMBL" id="CAJVPM010003291">
    <property type="protein sequence ID" value="CAG8499295.1"/>
    <property type="molecule type" value="Genomic_DNA"/>
</dbReference>
<reference evidence="1" key="1">
    <citation type="submission" date="2021-06" db="EMBL/GenBank/DDBJ databases">
        <authorList>
            <person name="Kallberg Y."/>
            <person name="Tangrot J."/>
            <person name="Rosling A."/>
        </authorList>
    </citation>
    <scope>NUCLEOTIDE SEQUENCE</scope>
    <source>
        <strain evidence="1">AU212A</strain>
    </source>
</reference>
<evidence type="ECO:0000313" key="1">
    <source>
        <dbReference type="EMBL" id="CAG8499295.1"/>
    </source>
</evidence>
<gene>
    <name evidence="1" type="ORF">SCALOS_LOCUS3169</name>
</gene>
<proteinExistence type="predicted"/>
<evidence type="ECO:0000313" key="2">
    <source>
        <dbReference type="Proteomes" id="UP000789860"/>
    </source>
</evidence>
<name>A0ACA9L0K9_9GLOM</name>
<comment type="caution">
    <text evidence="1">The sequence shown here is derived from an EMBL/GenBank/DDBJ whole genome shotgun (WGS) entry which is preliminary data.</text>
</comment>